<dbReference type="Proteomes" id="UP000298030">
    <property type="component" value="Unassembled WGS sequence"/>
</dbReference>
<proteinExistence type="predicted"/>
<name>A0A4Y7TE66_COPMI</name>
<gene>
    <name evidence="1" type="ORF">FA13DRAFT_1708909</name>
</gene>
<evidence type="ECO:0000313" key="2">
    <source>
        <dbReference type="Proteomes" id="UP000298030"/>
    </source>
</evidence>
<dbReference type="AlphaFoldDB" id="A0A4Y7TE66"/>
<evidence type="ECO:0000313" key="1">
    <source>
        <dbReference type="EMBL" id="TEB32301.1"/>
    </source>
</evidence>
<organism evidence="1 2">
    <name type="scientific">Coprinellus micaceus</name>
    <name type="common">Glistening ink-cap mushroom</name>
    <name type="synonym">Coprinus micaceus</name>
    <dbReference type="NCBI Taxonomy" id="71717"/>
    <lineage>
        <taxon>Eukaryota</taxon>
        <taxon>Fungi</taxon>
        <taxon>Dikarya</taxon>
        <taxon>Basidiomycota</taxon>
        <taxon>Agaricomycotina</taxon>
        <taxon>Agaricomycetes</taxon>
        <taxon>Agaricomycetidae</taxon>
        <taxon>Agaricales</taxon>
        <taxon>Agaricineae</taxon>
        <taxon>Psathyrellaceae</taxon>
        <taxon>Coprinellus</taxon>
    </lineage>
</organism>
<comment type="caution">
    <text evidence="1">The sequence shown here is derived from an EMBL/GenBank/DDBJ whole genome shotgun (WGS) entry which is preliminary data.</text>
</comment>
<sequence length="338" mass="37490">MSPSKQTQGLREALFRSAAKDVPNEVLTRIAYLASQSLRDIWALFSVLCSLSSFDHADRDLGDYLPSAVHVRPRQPSDVPCRTAAGFTNRLEIHIPSTLQADTTWNRNWHNDDAVGFAGVVLGYQDFGRTVPKIINYERNLSSSSSQACTVFVNASPHSALTGVLELPTTLFMIYIEDGNLNLLYPHLSLRGKGLINAVEGRLDPPHPALQENFDGWDADAHKTHMDWFVGNMQSTGFDLKRSLNHFPEFANHQCKVDSSCPATERRHNDGQELRLPYAGGKSGPSSTVRLELEGILVLRADLDSRPFGFWGERSPGGAICGWRSSLPRHANVLGNRR</sequence>
<dbReference type="EMBL" id="QPFP01000015">
    <property type="protein sequence ID" value="TEB32301.1"/>
    <property type="molecule type" value="Genomic_DNA"/>
</dbReference>
<dbReference type="OrthoDB" id="3116261at2759"/>
<reference evidence="1 2" key="1">
    <citation type="journal article" date="2019" name="Nat. Ecol. Evol.">
        <title>Megaphylogeny resolves global patterns of mushroom evolution.</title>
        <authorList>
            <person name="Varga T."/>
            <person name="Krizsan K."/>
            <person name="Foldi C."/>
            <person name="Dima B."/>
            <person name="Sanchez-Garcia M."/>
            <person name="Sanchez-Ramirez S."/>
            <person name="Szollosi G.J."/>
            <person name="Szarkandi J.G."/>
            <person name="Papp V."/>
            <person name="Albert L."/>
            <person name="Andreopoulos W."/>
            <person name="Angelini C."/>
            <person name="Antonin V."/>
            <person name="Barry K.W."/>
            <person name="Bougher N.L."/>
            <person name="Buchanan P."/>
            <person name="Buyck B."/>
            <person name="Bense V."/>
            <person name="Catcheside P."/>
            <person name="Chovatia M."/>
            <person name="Cooper J."/>
            <person name="Damon W."/>
            <person name="Desjardin D."/>
            <person name="Finy P."/>
            <person name="Geml J."/>
            <person name="Haridas S."/>
            <person name="Hughes K."/>
            <person name="Justo A."/>
            <person name="Karasinski D."/>
            <person name="Kautmanova I."/>
            <person name="Kiss B."/>
            <person name="Kocsube S."/>
            <person name="Kotiranta H."/>
            <person name="LaButti K.M."/>
            <person name="Lechner B.E."/>
            <person name="Liimatainen K."/>
            <person name="Lipzen A."/>
            <person name="Lukacs Z."/>
            <person name="Mihaltcheva S."/>
            <person name="Morgado L.N."/>
            <person name="Niskanen T."/>
            <person name="Noordeloos M.E."/>
            <person name="Ohm R.A."/>
            <person name="Ortiz-Santana B."/>
            <person name="Ovrebo C."/>
            <person name="Racz N."/>
            <person name="Riley R."/>
            <person name="Savchenko A."/>
            <person name="Shiryaev A."/>
            <person name="Soop K."/>
            <person name="Spirin V."/>
            <person name="Szebenyi C."/>
            <person name="Tomsovsky M."/>
            <person name="Tulloss R.E."/>
            <person name="Uehling J."/>
            <person name="Grigoriev I.V."/>
            <person name="Vagvolgyi C."/>
            <person name="Papp T."/>
            <person name="Martin F.M."/>
            <person name="Miettinen O."/>
            <person name="Hibbett D.S."/>
            <person name="Nagy L.G."/>
        </authorList>
    </citation>
    <scope>NUCLEOTIDE SEQUENCE [LARGE SCALE GENOMIC DNA]</scope>
    <source>
        <strain evidence="1 2">FP101781</strain>
    </source>
</reference>
<accession>A0A4Y7TE66</accession>
<keyword evidence="2" id="KW-1185">Reference proteome</keyword>
<protein>
    <submittedName>
        <fullName evidence="1">Uncharacterized protein</fullName>
    </submittedName>
</protein>